<feature type="compositionally biased region" description="Polar residues" evidence="1">
    <location>
        <begin position="1"/>
        <end position="21"/>
    </location>
</feature>
<feature type="region of interest" description="Disordered" evidence="1">
    <location>
        <begin position="240"/>
        <end position="397"/>
    </location>
</feature>
<sequence>MSTYLSMERTSTSVPLTSTPDQPDRSKVIYVGTSTPDVTRREALDLLKLSGYPENDQGPKNLETLEKQAAVIRTLMTDLDHVHGSHPLVPRLYNALYELDVMGKEGQRLIKKTEQVNEALHQTTYSTAWRFPPAHEASSADNGASTSPACLISPHQGNMLHGVYRPTFRSVKATLEMMSLYEKKLDIITRFNRDVRLHFEEFKHKAALMSMDLSMSEHNSRYIDDKIARADHEIAKLNEQAAATTSTAPRQAGAGVGSSQDIPPPSHSPQPQPRAGEGSSQSVPAPPHRLQLQSSAGVGRPQSVPPRLFGYEISRSGEESKNSEESELPGQFVFFELSQEIHPSAEGSEDSEEYEPQEEVEVPENEGKGKDKVAASVPKNTTKRKKVVKSRRKGKRR</sequence>
<gene>
    <name evidence="2" type="ORF">DL546_000243</name>
</gene>
<accession>A0A420Y6U4</accession>
<proteinExistence type="predicted"/>
<organism evidence="2 3">
    <name type="scientific">Coniochaeta pulveracea</name>
    <dbReference type="NCBI Taxonomy" id="177199"/>
    <lineage>
        <taxon>Eukaryota</taxon>
        <taxon>Fungi</taxon>
        <taxon>Dikarya</taxon>
        <taxon>Ascomycota</taxon>
        <taxon>Pezizomycotina</taxon>
        <taxon>Sordariomycetes</taxon>
        <taxon>Sordariomycetidae</taxon>
        <taxon>Coniochaetales</taxon>
        <taxon>Coniochaetaceae</taxon>
        <taxon>Coniochaeta</taxon>
    </lineage>
</organism>
<evidence type="ECO:0000313" key="2">
    <source>
        <dbReference type="EMBL" id="RKU43606.1"/>
    </source>
</evidence>
<feature type="compositionally biased region" description="Basic residues" evidence="1">
    <location>
        <begin position="381"/>
        <end position="397"/>
    </location>
</feature>
<evidence type="ECO:0000313" key="3">
    <source>
        <dbReference type="Proteomes" id="UP000275385"/>
    </source>
</evidence>
<name>A0A420Y6U4_9PEZI</name>
<feature type="compositionally biased region" description="Pro residues" evidence="1">
    <location>
        <begin position="262"/>
        <end position="272"/>
    </location>
</feature>
<evidence type="ECO:0000256" key="1">
    <source>
        <dbReference type="SAM" id="MobiDB-lite"/>
    </source>
</evidence>
<protein>
    <submittedName>
        <fullName evidence="2">Uncharacterized protein</fullName>
    </submittedName>
</protein>
<reference evidence="2 3" key="1">
    <citation type="submission" date="2018-08" db="EMBL/GenBank/DDBJ databases">
        <title>Draft genome of the lignicolous fungus Coniochaeta pulveracea.</title>
        <authorList>
            <person name="Borstlap C.J."/>
            <person name="De Witt R.N."/>
            <person name="Botha A."/>
            <person name="Volschenk H."/>
        </authorList>
    </citation>
    <scope>NUCLEOTIDE SEQUENCE [LARGE SCALE GENOMIC DNA]</scope>
    <source>
        <strain evidence="2 3">CAB683</strain>
    </source>
</reference>
<dbReference type="Proteomes" id="UP000275385">
    <property type="component" value="Unassembled WGS sequence"/>
</dbReference>
<keyword evidence="3" id="KW-1185">Reference proteome</keyword>
<comment type="caution">
    <text evidence="2">The sequence shown here is derived from an EMBL/GenBank/DDBJ whole genome shotgun (WGS) entry which is preliminary data.</text>
</comment>
<feature type="compositionally biased region" description="Acidic residues" evidence="1">
    <location>
        <begin position="347"/>
        <end position="364"/>
    </location>
</feature>
<dbReference type="AlphaFoldDB" id="A0A420Y6U4"/>
<feature type="compositionally biased region" description="Basic and acidic residues" evidence="1">
    <location>
        <begin position="315"/>
        <end position="324"/>
    </location>
</feature>
<dbReference type="EMBL" id="QVQW01000040">
    <property type="protein sequence ID" value="RKU43606.1"/>
    <property type="molecule type" value="Genomic_DNA"/>
</dbReference>
<feature type="region of interest" description="Disordered" evidence="1">
    <location>
        <begin position="1"/>
        <end position="24"/>
    </location>
</feature>